<sequence length="172" mass="18884">MAVSVATKAGLQTLSTTIQDALQEEMVGIQTEVAAQAGHIQALEHSTEAQSTRIAATDMAVSRQGEMILAMQRHLEELDNRGRECNIWIRGITEAEGGENVEEVLSGLFRLLLQNEAPQHFEFERAHRALRPRSLEEGPNMLPALLSCQRRHNAVGPGMSNMELPRGPGIPI</sequence>
<proteinExistence type="predicted"/>
<dbReference type="EMBL" id="OW240922">
    <property type="protein sequence ID" value="CAH2320923.1"/>
    <property type="molecule type" value="Genomic_DNA"/>
</dbReference>
<reference evidence="1" key="1">
    <citation type="submission" date="2022-03" db="EMBL/GenBank/DDBJ databases">
        <authorList>
            <person name="Alioto T."/>
            <person name="Alioto T."/>
            <person name="Gomez Garrido J."/>
        </authorList>
    </citation>
    <scope>NUCLEOTIDE SEQUENCE</scope>
</reference>
<organism evidence="1 2">
    <name type="scientific">Pelobates cultripes</name>
    <name type="common">Western spadefoot toad</name>
    <dbReference type="NCBI Taxonomy" id="61616"/>
    <lineage>
        <taxon>Eukaryota</taxon>
        <taxon>Metazoa</taxon>
        <taxon>Chordata</taxon>
        <taxon>Craniata</taxon>
        <taxon>Vertebrata</taxon>
        <taxon>Euteleostomi</taxon>
        <taxon>Amphibia</taxon>
        <taxon>Batrachia</taxon>
        <taxon>Anura</taxon>
        <taxon>Pelobatoidea</taxon>
        <taxon>Pelobatidae</taxon>
        <taxon>Pelobates</taxon>
    </lineage>
</organism>
<evidence type="ECO:0000313" key="2">
    <source>
        <dbReference type="Proteomes" id="UP001295444"/>
    </source>
</evidence>
<protein>
    <submittedName>
        <fullName evidence="1">Uncharacterized protein</fullName>
    </submittedName>
</protein>
<name>A0AAD1TBJ5_PELCU</name>
<dbReference type="AlphaFoldDB" id="A0AAD1TBJ5"/>
<dbReference type="Proteomes" id="UP001295444">
    <property type="component" value="Chromosome 11"/>
</dbReference>
<evidence type="ECO:0000313" key="1">
    <source>
        <dbReference type="EMBL" id="CAH2320923.1"/>
    </source>
</evidence>
<dbReference type="Gene3D" id="3.30.70.1820">
    <property type="entry name" value="L1 transposable element, RRM domain"/>
    <property type="match status" value="1"/>
</dbReference>
<gene>
    <name evidence="1" type="ORF">PECUL_23A052124</name>
</gene>
<accession>A0AAD1TBJ5</accession>
<keyword evidence="2" id="KW-1185">Reference proteome</keyword>